<keyword evidence="1" id="KW-0472">Membrane</keyword>
<evidence type="ECO:0000256" key="1">
    <source>
        <dbReference type="SAM" id="Phobius"/>
    </source>
</evidence>
<feature type="transmembrane region" description="Helical" evidence="1">
    <location>
        <begin position="9"/>
        <end position="26"/>
    </location>
</feature>
<evidence type="ECO:0000313" key="2">
    <source>
        <dbReference type="EMBL" id="HIH10366.1"/>
    </source>
</evidence>
<dbReference type="EMBL" id="DUGC01000111">
    <property type="protein sequence ID" value="HIH10366.1"/>
    <property type="molecule type" value="Genomic_DNA"/>
</dbReference>
<evidence type="ECO:0000313" key="3">
    <source>
        <dbReference type="Proteomes" id="UP000565078"/>
    </source>
</evidence>
<name>A0A7J4J572_9ARCH</name>
<gene>
    <name evidence="2" type="ORF">HA254_06915</name>
</gene>
<feature type="transmembrane region" description="Helical" evidence="1">
    <location>
        <begin position="32"/>
        <end position="50"/>
    </location>
</feature>
<organism evidence="2 3">
    <name type="scientific">Candidatus Iainarchaeum sp</name>
    <dbReference type="NCBI Taxonomy" id="3101447"/>
    <lineage>
        <taxon>Archaea</taxon>
        <taxon>Candidatus Iainarchaeota</taxon>
        <taxon>Candidatus Iainarchaeia</taxon>
        <taxon>Candidatus Iainarchaeales</taxon>
        <taxon>Candidatus Iainarchaeaceae</taxon>
        <taxon>Candidatus Iainarchaeum</taxon>
    </lineage>
</organism>
<accession>A0A7J4J572</accession>
<sequence length="56" mass="6162">MEAWIGKTIIGMAVFFIVYAGINIFIMGKNDLFNPVVATIFFGIIAGYFAKKAVKT</sequence>
<dbReference type="Proteomes" id="UP000565078">
    <property type="component" value="Unassembled WGS sequence"/>
</dbReference>
<dbReference type="AlphaFoldDB" id="A0A7J4J572"/>
<proteinExistence type="predicted"/>
<keyword evidence="1" id="KW-1133">Transmembrane helix</keyword>
<protein>
    <submittedName>
        <fullName evidence="2">Uncharacterized protein</fullName>
    </submittedName>
</protein>
<reference evidence="3" key="1">
    <citation type="journal article" date="2020" name="bioRxiv">
        <title>A rank-normalized archaeal taxonomy based on genome phylogeny resolves widespread incomplete and uneven classifications.</title>
        <authorList>
            <person name="Rinke C."/>
            <person name="Chuvochina M."/>
            <person name="Mussig A.J."/>
            <person name="Chaumeil P.-A."/>
            <person name="Waite D.W."/>
            <person name="Whitman W.B."/>
            <person name="Parks D.H."/>
            <person name="Hugenholtz P."/>
        </authorList>
    </citation>
    <scope>NUCLEOTIDE SEQUENCE [LARGE SCALE GENOMIC DNA]</scope>
</reference>
<comment type="caution">
    <text evidence="2">The sequence shown here is derived from an EMBL/GenBank/DDBJ whole genome shotgun (WGS) entry which is preliminary data.</text>
</comment>
<keyword evidence="1" id="KW-0812">Transmembrane</keyword>